<proteinExistence type="inferred from homology"/>
<evidence type="ECO:0000256" key="2">
    <source>
        <dbReference type="ARBA" id="ARBA00009773"/>
    </source>
</evidence>
<keyword evidence="4 6" id="KW-1133">Transmembrane helix</keyword>
<evidence type="ECO:0000256" key="5">
    <source>
        <dbReference type="ARBA" id="ARBA00023136"/>
    </source>
</evidence>
<feature type="transmembrane region" description="Helical" evidence="6">
    <location>
        <begin position="145"/>
        <end position="163"/>
    </location>
</feature>
<feature type="transmembrane region" description="Helical" evidence="6">
    <location>
        <begin position="308"/>
        <end position="329"/>
    </location>
</feature>
<dbReference type="PANTHER" id="PTHR21716">
    <property type="entry name" value="TRANSMEMBRANE PROTEIN"/>
    <property type="match status" value="1"/>
</dbReference>
<feature type="transmembrane region" description="Helical" evidence="6">
    <location>
        <begin position="229"/>
        <end position="254"/>
    </location>
</feature>
<dbReference type="PANTHER" id="PTHR21716:SF64">
    <property type="entry name" value="AI-2 TRANSPORT PROTEIN TQSA"/>
    <property type="match status" value="1"/>
</dbReference>
<keyword evidence="3 6" id="KW-0812">Transmembrane</keyword>
<keyword evidence="5 6" id="KW-0472">Membrane</keyword>
<comment type="similarity">
    <text evidence="2">Belongs to the autoinducer-2 exporter (AI-2E) (TC 2.A.86) family.</text>
</comment>
<sequence>MTTPRVIVLVLLAAGILVLYYLGPLLSLFVGSALLAYLLLPPVDYLSRTLPRWLAVAAVFGLFIAILILAGMLLVPLIGEQIQVFLANWPRYQAILLERLNAIYLALGSPGSPEAILASLQGQVGKVGGWFATGLGHVWNSSMAFLAWTLNLVLVPVIAFYLLKDWHGILARIDELLPRPQAPRLRALFAETDQVLGEFLRGQLLVMLGLGSMYSLGLMILGLNLALPIGIFAGLVSFIPYLGLILGGGIALVMAALQFHDAIHPLWVLGIFAGAQLIESTLLTPWLVGDRIGIHPVGVIFAVLAGEQLYGVTGMLLALPLAAILTVWWRPVLGRYRLSRFYRGTGPAPTLAEPSPGDGAP</sequence>
<evidence type="ECO:0000256" key="3">
    <source>
        <dbReference type="ARBA" id="ARBA00022692"/>
    </source>
</evidence>
<evidence type="ECO:0000256" key="1">
    <source>
        <dbReference type="ARBA" id="ARBA00004141"/>
    </source>
</evidence>
<comment type="subcellular location">
    <subcellularLocation>
        <location evidence="1">Membrane</location>
        <topology evidence="1">Multi-pass membrane protein</topology>
    </subcellularLocation>
</comment>
<dbReference type="InterPro" id="IPR002549">
    <property type="entry name" value="AI-2E-like"/>
</dbReference>
<accession>A0ABU9D6F5</accession>
<feature type="transmembrane region" description="Helical" evidence="6">
    <location>
        <begin position="51"/>
        <end position="78"/>
    </location>
</feature>
<evidence type="ECO:0000256" key="6">
    <source>
        <dbReference type="SAM" id="Phobius"/>
    </source>
</evidence>
<dbReference type="Pfam" id="PF01594">
    <property type="entry name" value="AI-2E_transport"/>
    <property type="match status" value="1"/>
</dbReference>
<protein>
    <submittedName>
        <fullName evidence="7">AI-2E family transporter</fullName>
    </submittedName>
</protein>
<dbReference type="Proteomes" id="UP001446205">
    <property type="component" value="Unassembled WGS sequence"/>
</dbReference>
<evidence type="ECO:0000256" key="4">
    <source>
        <dbReference type="ARBA" id="ARBA00022989"/>
    </source>
</evidence>
<feature type="transmembrane region" description="Helical" evidence="6">
    <location>
        <begin position="6"/>
        <end position="39"/>
    </location>
</feature>
<evidence type="ECO:0000313" key="8">
    <source>
        <dbReference type="Proteomes" id="UP001446205"/>
    </source>
</evidence>
<name>A0ABU9D6F5_9PROT</name>
<feature type="transmembrane region" description="Helical" evidence="6">
    <location>
        <begin position="204"/>
        <end position="223"/>
    </location>
</feature>
<organism evidence="7 8">
    <name type="scientific">Thermithiobacillus plumbiphilus</name>
    <dbReference type="NCBI Taxonomy" id="1729899"/>
    <lineage>
        <taxon>Bacteria</taxon>
        <taxon>Pseudomonadati</taxon>
        <taxon>Pseudomonadota</taxon>
        <taxon>Acidithiobacillia</taxon>
        <taxon>Acidithiobacillales</taxon>
        <taxon>Thermithiobacillaceae</taxon>
        <taxon>Thermithiobacillus</taxon>
    </lineage>
</organism>
<reference evidence="7 8" key="1">
    <citation type="submission" date="2024-04" db="EMBL/GenBank/DDBJ databases">
        <authorList>
            <person name="Abashina T."/>
            <person name="Shaikin A."/>
        </authorList>
    </citation>
    <scope>NUCLEOTIDE SEQUENCE [LARGE SCALE GENOMIC DNA]</scope>
    <source>
        <strain evidence="7 8">AAFK</strain>
    </source>
</reference>
<comment type="caution">
    <text evidence="7">The sequence shown here is derived from an EMBL/GenBank/DDBJ whole genome shotgun (WGS) entry which is preliminary data.</text>
</comment>
<evidence type="ECO:0000313" key="7">
    <source>
        <dbReference type="EMBL" id="MEK8088546.1"/>
    </source>
</evidence>
<gene>
    <name evidence="7" type="ORF">WOB96_02090</name>
</gene>
<dbReference type="EMBL" id="JBBPCO010000002">
    <property type="protein sequence ID" value="MEK8088546.1"/>
    <property type="molecule type" value="Genomic_DNA"/>
</dbReference>
<feature type="transmembrane region" description="Helical" evidence="6">
    <location>
        <begin position="266"/>
        <end position="288"/>
    </location>
</feature>
<dbReference type="RefSeq" id="WP_341369613.1">
    <property type="nucleotide sequence ID" value="NZ_JBBPCO010000002.1"/>
</dbReference>
<keyword evidence="8" id="KW-1185">Reference proteome</keyword>